<protein>
    <recommendedName>
        <fullName evidence="11">FAD/NAD(P)-binding domain-containing protein</fullName>
    </recommendedName>
</protein>
<gene>
    <name evidence="10" type="ORF">LCGC14_0093260</name>
</gene>
<evidence type="ECO:0000256" key="7">
    <source>
        <dbReference type="ARBA" id="ARBA00023027"/>
    </source>
</evidence>
<dbReference type="InterPro" id="IPR041364">
    <property type="entry name" value="Rbx-bd"/>
</dbReference>
<dbReference type="PANTHER" id="PTHR43429">
    <property type="entry name" value="PYRIDINE NUCLEOTIDE-DISULFIDE OXIDOREDUCTASE DOMAIN-CONTAINING"/>
    <property type="match status" value="1"/>
</dbReference>
<dbReference type="AlphaFoldDB" id="A0A0F9YHM5"/>
<dbReference type="Gene3D" id="3.50.50.60">
    <property type="entry name" value="FAD/NAD(P)-binding domain"/>
    <property type="match status" value="2"/>
</dbReference>
<evidence type="ECO:0000256" key="5">
    <source>
        <dbReference type="ARBA" id="ARBA00022827"/>
    </source>
</evidence>
<evidence type="ECO:0000259" key="8">
    <source>
        <dbReference type="Pfam" id="PF07992"/>
    </source>
</evidence>
<evidence type="ECO:0000256" key="4">
    <source>
        <dbReference type="ARBA" id="ARBA00022630"/>
    </source>
</evidence>
<dbReference type="Pfam" id="PF07992">
    <property type="entry name" value="Pyr_redox_2"/>
    <property type="match status" value="1"/>
</dbReference>
<organism evidence="10">
    <name type="scientific">marine sediment metagenome</name>
    <dbReference type="NCBI Taxonomy" id="412755"/>
    <lineage>
        <taxon>unclassified sequences</taxon>
        <taxon>metagenomes</taxon>
        <taxon>ecological metagenomes</taxon>
    </lineage>
</organism>
<dbReference type="Pfam" id="PF18113">
    <property type="entry name" value="Rbx_binding"/>
    <property type="match status" value="1"/>
</dbReference>
<keyword evidence="5" id="KW-0274">FAD</keyword>
<dbReference type="SUPFAM" id="SSF51905">
    <property type="entry name" value="FAD/NAD(P)-binding domain"/>
    <property type="match status" value="1"/>
</dbReference>
<dbReference type="PANTHER" id="PTHR43429:SF3">
    <property type="entry name" value="NITRITE REDUCTASE [NAD(P)H]"/>
    <property type="match status" value="1"/>
</dbReference>
<dbReference type="PRINTS" id="PR00368">
    <property type="entry name" value="FADPNR"/>
</dbReference>
<dbReference type="EMBL" id="LAZR01000025">
    <property type="protein sequence ID" value="KKO03899.1"/>
    <property type="molecule type" value="Genomic_DNA"/>
</dbReference>
<evidence type="ECO:0008006" key="11">
    <source>
        <dbReference type="Google" id="ProtNLM"/>
    </source>
</evidence>
<comment type="subcellular location">
    <subcellularLocation>
        <location evidence="2">Cytoplasm</location>
    </subcellularLocation>
</comment>
<accession>A0A0F9YHM5</accession>
<dbReference type="InterPro" id="IPR050260">
    <property type="entry name" value="FAD-bd_OxRdtase"/>
</dbReference>
<comment type="cofactor">
    <cofactor evidence="1">
        <name>FAD</name>
        <dbReference type="ChEBI" id="CHEBI:57692"/>
    </cofactor>
</comment>
<evidence type="ECO:0000256" key="3">
    <source>
        <dbReference type="ARBA" id="ARBA00022490"/>
    </source>
</evidence>
<name>A0A0F9YHM5_9ZZZZ</name>
<keyword evidence="6" id="KW-0560">Oxidoreductase</keyword>
<dbReference type="PRINTS" id="PR00411">
    <property type="entry name" value="PNDRDTASEI"/>
</dbReference>
<dbReference type="GO" id="GO:0016491">
    <property type="term" value="F:oxidoreductase activity"/>
    <property type="evidence" value="ECO:0007669"/>
    <property type="project" value="UniProtKB-KW"/>
</dbReference>
<evidence type="ECO:0000256" key="1">
    <source>
        <dbReference type="ARBA" id="ARBA00001974"/>
    </source>
</evidence>
<feature type="domain" description="Rubredoxin binding" evidence="9">
    <location>
        <begin position="310"/>
        <end position="379"/>
    </location>
</feature>
<evidence type="ECO:0000313" key="10">
    <source>
        <dbReference type="EMBL" id="KKO03899.1"/>
    </source>
</evidence>
<evidence type="ECO:0000256" key="2">
    <source>
        <dbReference type="ARBA" id="ARBA00004496"/>
    </source>
</evidence>
<sequence>MSDNAPLVIVGTGLAGYNLAKEVRKLDSERELLLITADDGRFYSKPLLSTGFAKAKEADELAMQDAATMAEQLNAEVLFHTQVTGIDVQRRMLQLGGTEQAYSELVLAVGAEPRRLPWADDLGDRLLSINDLLDYGRFRTALKGKRKVVIIGAGLIGCEFANDLLAGGLEVTVVASDPYLMPQLIPEPVAAAVQTQLEALGAVFHLGCAIESLEAAQEGVSLRLDDGSLVIADQALSAIGLAPRLSLAEQAGLQVGRGIVVDRGLATSQPHIYALGDCAEVQGLNLMYVMPLMTSARALAKTLCGTANELSYPAMPVMVKTPACPLVVAPPLTAESGHWSTTGEGSDLQALFHDDQGRLHGFALTGSKVAEKLKLTRELPGWLLATPS</sequence>
<comment type="caution">
    <text evidence="10">The sequence shown here is derived from an EMBL/GenBank/DDBJ whole genome shotgun (WGS) entry which is preliminary data.</text>
</comment>
<keyword evidence="3" id="KW-0963">Cytoplasm</keyword>
<dbReference type="GO" id="GO:0005737">
    <property type="term" value="C:cytoplasm"/>
    <property type="evidence" value="ECO:0007669"/>
    <property type="project" value="UniProtKB-SubCell"/>
</dbReference>
<feature type="domain" description="FAD/NAD(P)-binding" evidence="8">
    <location>
        <begin position="7"/>
        <end position="287"/>
    </location>
</feature>
<dbReference type="Gene3D" id="3.30.390.120">
    <property type="match status" value="1"/>
</dbReference>
<proteinExistence type="predicted"/>
<reference evidence="10" key="1">
    <citation type="journal article" date="2015" name="Nature">
        <title>Complex archaea that bridge the gap between prokaryotes and eukaryotes.</title>
        <authorList>
            <person name="Spang A."/>
            <person name="Saw J.H."/>
            <person name="Jorgensen S.L."/>
            <person name="Zaremba-Niedzwiedzka K."/>
            <person name="Martijn J."/>
            <person name="Lind A.E."/>
            <person name="van Eijk R."/>
            <person name="Schleper C."/>
            <person name="Guy L."/>
            <person name="Ettema T.J."/>
        </authorList>
    </citation>
    <scope>NUCLEOTIDE SEQUENCE</scope>
</reference>
<evidence type="ECO:0000259" key="9">
    <source>
        <dbReference type="Pfam" id="PF18113"/>
    </source>
</evidence>
<evidence type="ECO:0000256" key="6">
    <source>
        <dbReference type="ARBA" id="ARBA00023002"/>
    </source>
</evidence>
<keyword evidence="4" id="KW-0285">Flavoprotein</keyword>
<dbReference type="InterPro" id="IPR036188">
    <property type="entry name" value="FAD/NAD-bd_sf"/>
</dbReference>
<keyword evidence="7" id="KW-0520">NAD</keyword>
<dbReference type="InterPro" id="IPR023753">
    <property type="entry name" value="FAD/NAD-binding_dom"/>
</dbReference>